<dbReference type="Gene3D" id="1.10.443.10">
    <property type="entry name" value="Intergrase catalytic core"/>
    <property type="match status" value="1"/>
</dbReference>
<proteinExistence type="inferred from homology"/>
<evidence type="ECO:0000256" key="3">
    <source>
        <dbReference type="ARBA" id="ARBA00023172"/>
    </source>
</evidence>
<dbReference type="AlphaFoldDB" id="A0A2A2D721"/>
<evidence type="ECO:0000256" key="4">
    <source>
        <dbReference type="PROSITE-ProRule" id="PRU01248"/>
    </source>
</evidence>
<dbReference type="PROSITE" id="PS51898">
    <property type="entry name" value="TYR_RECOMBINASE"/>
    <property type="match status" value="1"/>
</dbReference>
<dbReference type="InterPro" id="IPR053876">
    <property type="entry name" value="Phage_int_M"/>
</dbReference>
<comment type="caution">
    <text evidence="7">The sequence shown here is derived from an EMBL/GenBank/DDBJ whole genome shotgun (WGS) entry which is preliminary data.</text>
</comment>
<dbReference type="Proteomes" id="UP000218944">
    <property type="component" value="Unassembled WGS sequence"/>
</dbReference>
<name>A0A2A2D721_9ACTN</name>
<keyword evidence="2 4" id="KW-0238">DNA-binding</keyword>
<keyword evidence="3" id="KW-0233">DNA recombination</keyword>
<dbReference type="GO" id="GO:0015074">
    <property type="term" value="P:DNA integration"/>
    <property type="evidence" value="ECO:0007669"/>
    <property type="project" value="InterPro"/>
</dbReference>
<dbReference type="CDD" id="cd01189">
    <property type="entry name" value="INT_ICEBs1_C_like"/>
    <property type="match status" value="1"/>
</dbReference>
<dbReference type="InterPro" id="IPR010998">
    <property type="entry name" value="Integrase_recombinase_N"/>
</dbReference>
<comment type="similarity">
    <text evidence="1">Belongs to the 'phage' integrase family.</text>
</comment>
<dbReference type="RefSeq" id="WP_095581369.1">
    <property type="nucleotide sequence ID" value="NZ_JAJQQS010000010.1"/>
</dbReference>
<feature type="domain" description="Tyr recombinase" evidence="5">
    <location>
        <begin position="185"/>
        <end position="407"/>
    </location>
</feature>
<dbReference type="Pfam" id="PF22022">
    <property type="entry name" value="Phage_int_M"/>
    <property type="match status" value="1"/>
</dbReference>
<dbReference type="GO" id="GO:0006310">
    <property type="term" value="P:DNA recombination"/>
    <property type="evidence" value="ECO:0007669"/>
    <property type="project" value="UniProtKB-KW"/>
</dbReference>
<dbReference type="GO" id="GO:0003677">
    <property type="term" value="F:DNA binding"/>
    <property type="evidence" value="ECO:0007669"/>
    <property type="project" value="UniProtKB-UniRule"/>
</dbReference>
<dbReference type="EMBL" id="NSJV01000277">
    <property type="protein sequence ID" value="PAU48263.1"/>
    <property type="molecule type" value="Genomic_DNA"/>
</dbReference>
<dbReference type="SUPFAM" id="SSF56349">
    <property type="entry name" value="DNA breaking-rejoining enzymes"/>
    <property type="match status" value="1"/>
</dbReference>
<dbReference type="InterPro" id="IPR044068">
    <property type="entry name" value="CB"/>
</dbReference>
<reference evidence="7 8" key="1">
    <citation type="submission" date="2017-08" db="EMBL/GenBank/DDBJ databases">
        <title>Genome sequence of Streptomyces albireticuli NRRL B-1670.</title>
        <authorList>
            <person name="Graham D.E."/>
            <person name="Mahan K.M."/>
            <person name="Klingeman D.M."/>
            <person name="Hettich R.L."/>
            <person name="Parry R.J."/>
            <person name="Spain J.C."/>
        </authorList>
    </citation>
    <scope>NUCLEOTIDE SEQUENCE [LARGE SCALE GENOMIC DNA]</scope>
    <source>
        <strain evidence="7 8">NRRL B-1670</strain>
    </source>
</reference>
<dbReference type="PANTHER" id="PTHR30349:SF64">
    <property type="entry name" value="PROPHAGE INTEGRASE INTD-RELATED"/>
    <property type="match status" value="1"/>
</dbReference>
<dbReference type="Pfam" id="PF00589">
    <property type="entry name" value="Phage_integrase"/>
    <property type="match status" value="1"/>
</dbReference>
<evidence type="ECO:0000259" key="6">
    <source>
        <dbReference type="PROSITE" id="PS51900"/>
    </source>
</evidence>
<evidence type="ECO:0000256" key="1">
    <source>
        <dbReference type="ARBA" id="ARBA00008857"/>
    </source>
</evidence>
<feature type="domain" description="Core-binding (CB)" evidence="6">
    <location>
        <begin position="74"/>
        <end position="160"/>
    </location>
</feature>
<dbReference type="PROSITE" id="PS51900">
    <property type="entry name" value="CB"/>
    <property type="match status" value="1"/>
</dbReference>
<evidence type="ECO:0000313" key="8">
    <source>
        <dbReference type="Proteomes" id="UP000218944"/>
    </source>
</evidence>
<dbReference type="InterPro" id="IPR011010">
    <property type="entry name" value="DNA_brk_join_enz"/>
</dbReference>
<accession>A0A2A2D721</accession>
<evidence type="ECO:0008006" key="9">
    <source>
        <dbReference type="Google" id="ProtNLM"/>
    </source>
</evidence>
<dbReference type="InterPro" id="IPR013762">
    <property type="entry name" value="Integrase-like_cat_sf"/>
</dbReference>
<sequence length="429" mass="48750">MARVFQKCKEDEKSRNYPCDQTRCGHPWTARYREPGGRTGRQRERAFAKKGQADAFVAKIEREKDLGTYIEPLGFLTPLVQVYREFIDIGGDERVNSTRYAYETSLRLHVEPYFGARAIGAIKPKDLKAWLKWMVEDRGYEASTAINRYETLSGVFSFALANDYIAKNPCQQVKAGRTRAKRKTKKTIHLPTLAEIKAIAANLPGPFRLLVWLMAGCGLRIGEASAVSLQQIDFDNGTLYVDRQITQDGKNEEPITKRQKAATKGRGRAHCIRHLKWRDQDEGRSVPLPATIAAKIREHLQLHGTFRVEDGLNRIAGDYLFSNVGRTNILMYSLVDRLWRNAKKAAGITRKITPHWLRHFFASAGLCKGVPVTDMAEWLGHRDPKITHQTYAHIMPDAPQRLRTVMDSVFMLETELNLPLQFDALVEAA</sequence>
<dbReference type="Gene3D" id="1.10.150.130">
    <property type="match status" value="1"/>
</dbReference>
<dbReference type="InterPro" id="IPR050090">
    <property type="entry name" value="Tyrosine_recombinase_XerCD"/>
</dbReference>
<gene>
    <name evidence="7" type="ORF">CK936_14520</name>
</gene>
<keyword evidence="8" id="KW-1185">Reference proteome</keyword>
<dbReference type="InterPro" id="IPR002104">
    <property type="entry name" value="Integrase_catalytic"/>
</dbReference>
<protein>
    <recommendedName>
        <fullName evidence="9">Integrase</fullName>
    </recommendedName>
</protein>
<evidence type="ECO:0000256" key="2">
    <source>
        <dbReference type="ARBA" id="ARBA00023125"/>
    </source>
</evidence>
<evidence type="ECO:0000313" key="7">
    <source>
        <dbReference type="EMBL" id="PAU48263.1"/>
    </source>
</evidence>
<evidence type="ECO:0000259" key="5">
    <source>
        <dbReference type="PROSITE" id="PS51898"/>
    </source>
</evidence>
<organism evidence="7 8">
    <name type="scientific">Streptomyces albireticuli</name>
    <dbReference type="NCBI Taxonomy" id="1940"/>
    <lineage>
        <taxon>Bacteria</taxon>
        <taxon>Bacillati</taxon>
        <taxon>Actinomycetota</taxon>
        <taxon>Actinomycetes</taxon>
        <taxon>Kitasatosporales</taxon>
        <taxon>Streptomycetaceae</taxon>
        <taxon>Streptomyces</taxon>
    </lineage>
</organism>
<dbReference type="PANTHER" id="PTHR30349">
    <property type="entry name" value="PHAGE INTEGRASE-RELATED"/>
    <property type="match status" value="1"/>
</dbReference>